<evidence type="ECO:0000256" key="4">
    <source>
        <dbReference type="SAM" id="Phobius"/>
    </source>
</evidence>
<evidence type="ECO:0000256" key="2">
    <source>
        <dbReference type="ARBA" id="ARBA00022676"/>
    </source>
</evidence>
<proteinExistence type="inferred from homology"/>
<dbReference type="SUPFAM" id="SSF53448">
    <property type="entry name" value="Nucleotide-diphospho-sugar transferases"/>
    <property type="match status" value="1"/>
</dbReference>
<keyword evidence="4" id="KW-0812">Transmembrane</keyword>
<reference evidence="6 7" key="1">
    <citation type="journal article" date="2016" name="Nat. Commun.">
        <title>Thousands of microbial genomes shed light on interconnected biogeochemical processes in an aquifer system.</title>
        <authorList>
            <person name="Anantharaman K."/>
            <person name="Brown C.T."/>
            <person name="Hug L.A."/>
            <person name="Sharon I."/>
            <person name="Castelle C.J."/>
            <person name="Probst A.J."/>
            <person name="Thomas B.C."/>
            <person name="Singh A."/>
            <person name="Wilkins M.J."/>
            <person name="Karaoz U."/>
            <person name="Brodie E.L."/>
            <person name="Williams K.H."/>
            <person name="Hubbard S.S."/>
            <person name="Banfield J.F."/>
        </authorList>
    </citation>
    <scope>NUCLEOTIDE SEQUENCE [LARGE SCALE GENOMIC DNA]</scope>
</reference>
<dbReference type="CDD" id="cd06439">
    <property type="entry name" value="CESA_like_1"/>
    <property type="match status" value="1"/>
</dbReference>
<dbReference type="EMBL" id="MGDE01000251">
    <property type="protein sequence ID" value="OGL42884.1"/>
    <property type="molecule type" value="Genomic_DNA"/>
</dbReference>
<keyword evidence="2" id="KW-0328">Glycosyltransferase</keyword>
<dbReference type="InterPro" id="IPR001173">
    <property type="entry name" value="Glyco_trans_2-like"/>
</dbReference>
<evidence type="ECO:0000259" key="5">
    <source>
        <dbReference type="Pfam" id="PF00535"/>
    </source>
</evidence>
<feature type="transmembrane region" description="Helical" evidence="4">
    <location>
        <begin position="6"/>
        <end position="30"/>
    </location>
</feature>
<dbReference type="PANTHER" id="PTHR43630">
    <property type="entry name" value="POLY-BETA-1,6-N-ACETYL-D-GLUCOSAMINE SYNTHASE"/>
    <property type="match status" value="1"/>
</dbReference>
<evidence type="ECO:0000256" key="3">
    <source>
        <dbReference type="ARBA" id="ARBA00022679"/>
    </source>
</evidence>
<accession>A0A1F7RPG3</accession>
<dbReference type="PANTHER" id="PTHR43630:SF1">
    <property type="entry name" value="POLY-BETA-1,6-N-ACETYL-D-GLUCOSAMINE SYNTHASE"/>
    <property type="match status" value="1"/>
</dbReference>
<feature type="domain" description="Glycosyltransferase 2-like" evidence="5">
    <location>
        <begin position="46"/>
        <end position="207"/>
    </location>
</feature>
<dbReference type="InterPro" id="IPR029044">
    <property type="entry name" value="Nucleotide-diphossugar_trans"/>
</dbReference>
<dbReference type="GO" id="GO:0016757">
    <property type="term" value="F:glycosyltransferase activity"/>
    <property type="evidence" value="ECO:0007669"/>
    <property type="project" value="UniProtKB-KW"/>
</dbReference>
<gene>
    <name evidence="6" type="ORF">A2W05_08840</name>
</gene>
<evidence type="ECO:0000256" key="1">
    <source>
        <dbReference type="ARBA" id="ARBA00006739"/>
    </source>
</evidence>
<feature type="transmembrane region" description="Helical" evidence="4">
    <location>
        <begin position="317"/>
        <end position="336"/>
    </location>
</feature>
<keyword evidence="4" id="KW-0472">Membrane</keyword>
<dbReference type="Gene3D" id="3.90.550.10">
    <property type="entry name" value="Spore Coat Polysaccharide Biosynthesis Protein SpsA, Chain A"/>
    <property type="match status" value="1"/>
</dbReference>
<organism evidence="6 7">
    <name type="scientific">Candidatus Schekmanbacteria bacterium RBG_16_38_10</name>
    <dbReference type="NCBI Taxonomy" id="1817879"/>
    <lineage>
        <taxon>Bacteria</taxon>
        <taxon>Candidatus Schekmaniibacteriota</taxon>
    </lineage>
</organism>
<keyword evidence="3 6" id="KW-0808">Transferase</keyword>
<name>A0A1F7RPG3_9BACT</name>
<feature type="transmembrane region" description="Helical" evidence="4">
    <location>
        <begin position="342"/>
        <end position="361"/>
    </location>
</feature>
<comment type="caution">
    <text evidence="6">The sequence shown here is derived from an EMBL/GenBank/DDBJ whole genome shotgun (WGS) entry which is preliminary data.</text>
</comment>
<dbReference type="Proteomes" id="UP000178797">
    <property type="component" value="Unassembled WGS sequence"/>
</dbReference>
<comment type="similarity">
    <text evidence="1">Belongs to the glycosyltransferase 2 family.</text>
</comment>
<feature type="transmembrane region" description="Helical" evidence="4">
    <location>
        <begin position="257"/>
        <end position="279"/>
    </location>
</feature>
<feature type="transmembrane region" description="Helical" evidence="4">
    <location>
        <begin position="291"/>
        <end position="310"/>
    </location>
</feature>
<sequence length="377" mass="43697">MVKIVFWFSIIFIFYTYIGYPLILMILSLFRNRSLKKGDFTPDVTFIIAAYNEERRIKEKIENTVKQDYPREKLEIIVASDCSTDKTDDILKSYESYGIRVIRSPERKGKDAAQMLAVKNASGEILVFSDVATILPPNGITNIVRNFFDPTVGCVSSLDRFIDPGRKISGEGVYVRYEMFLRTLESEINTLVGLSGSFFAARRKVCQDWAVDLQSDFNTLLKSVKMGLRGVLDPDSIGYYKNIIDERREFERKARTVLRGIYVFMKSLAMLNPFQYGLFSWQLFSHKLCRWLIPFAMILAFFSNVFLVFLSSFYLYTFLLQSVFYAIAFGGMWSHIYSKENILRIPSFLVLVNLSILNAWYQYARGTRIVSWNPSKR</sequence>
<evidence type="ECO:0000313" key="7">
    <source>
        <dbReference type="Proteomes" id="UP000178797"/>
    </source>
</evidence>
<dbReference type="AlphaFoldDB" id="A0A1F7RPG3"/>
<protein>
    <submittedName>
        <fullName evidence="6">Glycosyl transferase</fullName>
    </submittedName>
</protein>
<dbReference type="Pfam" id="PF00535">
    <property type="entry name" value="Glycos_transf_2"/>
    <property type="match status" value="1"/>
</dbReference>
<evidence type="ECO:0000313" key="6">
    <source>
        <dbReference type="EMBL" id="OGL42884.1"/>
    </source>
</evidence>
<keyword evidence="4" id="KW-1133">Transmembrane helix</keyword>